<name>A0A1H4FAL3_9GAMM</name>
<dbReference type="InterPro" id="IPR038740">
    <property type="entry name" value="BioF2-like_GNAT_dom"/>
</dbReference>
<dbReference type="PANTHER" id="PTHR36174">
    <property type="entry name" value="LIPID II:GLYCINE GLYCYLTRANSFERASE"/>
    <property type="match status" value="1"/>
</dbReference>
<evidence type="ECO:0000259" key="1">
    <source>
        <dbReference type="Pfam" id="PF13480"/>
    </source>
</evidence>
<dbReference type="PANTHER" id="PTHR36174:SF1">
    <property type="entry name" value="LIPID II:GLYCINE GLYCYLTRANSFERASE"/>
    <property type="match status" value="1"/>
</dbReference>
<feature type="domain" description="BioF2-like acetyltransferase" evidence="1">
    <location>
        <begin position="146"/>
        <end position="271"/>
    </location>
</feature>
<gene>
    <name evidence="2" type="ORF">SAMN05660964_02867</name>
</gene>
<dbReference type="Gene3D" id="3.40.630.30">
    <property type="match status" value="1"/>
</dbReference>
<proteinExistence type="predicted"/>
<evidence type="ECO:0000313" key="3">
    <source>
        <dbReference type="Proteomes" id="UP000199397"/>
    </source>
</evidence>
<dbReference type="InterPro" id="IPR050644">
    <property type="entry name" value="PG_Glycine_Bridge_Synth"/>
</dbReference>
<dbReference type="Pfam" id="PF13480">
    <property type="entry name" value="Acetyltransf_6"/>
    <property type="match status" value="1"/>
</dbReference>
<keyword evidence="2" id="KW-0808">Transferase</keyword>
<reference evidence="2 3" key="1">
    <citation type="submission" date="2016-10" db="EMBL/GenBank/DDBJ databases">
        <authorList>
            <person name="de Groot N.N."/>
        </authorList>
    </citation>
    <scope>NUCLEOTIDE SEQUENCE [LARGE SCALE GENOMIC DNA]</scope>
    <source>
        <strain evidence="2 3">DSM 21228</strain>
    </source>
</reference>
<dbReference type="Proteomes" id="UP000199397">
    <property type="component" value="Unassembled WGS sequence"/>
</dbReference>
<dbReference type="AlphaFoldDB" id="A0A1H4FAL3"/>
<dbReference type="SUPFAM" id="SSF55729">
    <property type="entry name" value="Acyl-CoA N-acyltransferases (Nat)"/>
    <property type="match status" value="1"/>
</dbReference>
<dbReference type="GO" id="GO:0016740">
    <property type="term" value="F:transferase activity"/>
    <property type="evidence" value="ECO:0007669"/>
    <property type="project" value="UniProtKB-KW"/>
</dbReference>
<protein>
    <submittedName>
        <fullName evidence="2">Acetyltransferase (GNAT) domain-containing protein</fullName>
    </submittedName>
</protein>
<dbReference type="STRING" id="525918.SAMN05660964_02867"/>
<keyword evidence="3" id="KW-1185">Reference proteome</keyword>
<organism evidence="2 3">
    <name type="scientific">Thiothrix caldifontis</name>
    <dbReference type="NCBI Taxonomy" id="525918"/>
    <lineage>
        <taxon>Bacteria</taxon>
        <taxon>Pseudomonadati</taxon>
        <taxon>Pseudomonadota</taxon>
        <taxon>Gammaproteobacteria</taxon>
        <taxon>Thiotrichales</taxon>
        <taxon>Thiotrichaceae</taxon>
        <taxon>Thiothrix</taxon>
    </lineage>
</organism>
<dbReference type="InterPro" id="IPR016181">
    <property type="entry name" value="Acyl_CoA_acyltransferase"/>
</dbReference>
<dbReference type="OrthoDB" id="9773932at2"/>
<accession>A0A1H4FAL3</accession>
<dbReference type="RefSeq" id="WP_093069719.1">
    <property type="nucleotide sequence ID" value="NZ_FNQP01000019.1"/>
</dbReference>
<sequence length="335" mass="37716">MSITITPDQPSTQPMPVTVTGEIFSTSAFRAIIAHEFRLKPVQVRVATTGQAFTIPAFLRTHWRGKQTLIIGAGFDKTGLIPNIAADDYGTVIETLAQALTTTKVDCLEIRTPQRIPCLNDTADKVELNVDIQPSVETIWQNLSSNTRKNIRRPLKMGFTSVIGLNSQLLDEFYQLYRMSLHDLGSLPHPKSFFMDLMTQCPSQVEIFMGYIDGIPVVSSLNFVSEDEVYGAWSGIHTLYKKHNVFLAMLWQMIEYCGTSGRKTYNLGRSSAGSNPHQFKLKLANRSHKIYYYQLPIAKPSPTVSKVQEAASWLIRHTPEVVMDGLSRVLLHKFY</sequence>
<dbReference type="EMBL" id="FNQP01000019">
    <property type="protein sequence ID" value="SEA93512.1"/>
    <property type="molecule type" value="Genomic_DNA"/>
</dbReference>
<evidence type="ECO:0000313" key="2">
    <source>
        <dbReference type="EMBL" id="SEA93512.1"/>
    </source>
</evidence>